<dbReference type="GO" id="GO:0006915">
    <property type="term" value="P:apoptotic process"/>
    <property type="evidence" value="ECO:0007669"/>
    <property type="project" value="TreeGrafter"/>
</dbReference>
<accession>A0A8T0G2L4</accession>
<comment type="caution">
    <text evidence="5">The sequence shown here is derived from an EMBL/GenBank/DDBJ whole genome shotgun (WGS) entry which is preliminary data.</text>
</comment>
<protein>
    <submittedName>
        <fullName evidence="5">Caspase-7 like protein</fullName>
    </submittedName>
</protein>
<evidence type="ECO:0000313" key="5">
    <source>
        <dbReference type="EMBL" id="KAF8796290.1"/>
    </source>
</evidence>
<dbReference type="PANTHER" id="PTHR10454:SF210">
    <property type="entry name" value="CASPASE-2"/>
    <property type="match status" value="1"/>
</dbReference>
<organism evidence="5 6">
    <name type="scientific">Argiope bruennichi</name>
    <name type="common">Wasp spider</name>
    <name type="synonym">Aranea bruennichi</name>
    <dbReference type="NCBI Taxonomy" id="94029"/>
    <lineage>
        <taxon>Eukaryota</taxon>
        <taxon>Metazoa</taxon>
        <taxon>Ecdysozoa</taxon>
        <taxon>Arthropoda</taxon>
        <taxon>Chelicerata</taxon>
        <taxon>Arachnida</taxon>
        <taxon>Araneae</taxon>
        <taxon>Araneomorphae</taxon>
        <taxon>Entelegynae</taxon>
        <taxon>Araneoidea</taxon>
        <taxon>Araneidae</taxon>
        <taxon>Argiope</taxon>
    </lineage>
</organism>
<name>A0A8T0G2L4_ARGBR</name>
<dbReference type="SMART" id="SM00115">
    <property type="entry name" value="CASc"/>
    <property type="match status" value="1"/>
</dbReference>
<dbReference type="GO" id="GO:0043525">
    <property type="term" value="P:positive regulation of neuron apoptotic process"/>
    <property type="evidence" value="ECO:0007669"/>
    <property type="project" value="TreeGrafter"/>
</dbReference>
<dbReference type="Gene3D" id="3.30.70.1470">
    <property type="entry name" value="Caspase-like"/>
    <property type="match status" value="1"/>
</dbReference>
<dbReference type="InterPro" id="IPR001309">
    <property type="entry name" value="Pept_C14_p20"/>
</dbReference>
<dbReference type="AlphaFoldDB" id="A0A8T0G2L4"/>
<dbReference type="GO" id="GO:0005737">
    <property type="term" value="C:cytoplasm"/>
    <property type="evidence" value="ECO:0007669"/>
    <property type="project" value="TreeGrafter"/>
</dbReference>
<dbReference type="InterPro" id="IPR015917">
    <property type="entry name" value="Pept_C14A"/>
</dbReference>
<dbReference type="InterPro" id="IPR011600">
    <property type="entry name" value="Pept_C14_caspase"/>
</dbReference>
<comment type="similarity">
    <text evidence="1 2">Belongs to the peptidase C14A family.</text>
</comment>
<feature type="domain" description="Caspase family p10" evidence="3">
    <location>
        <begin position="301"/>
        <end position="367"/>
    </location>
</feature>
<dbReference type="Gene3D" id="3.40.50.1460">
    <property type="match status" value="2"/>
</dbReference>
<reference evidence="5" key="1">
    <citation type="journal article" date="2020" name="bioRxiv">
        <title>Chromosome-level reference genome of the European wasp spider Argiope bruennichi: a resource for studies on range expansion and evolutionary adaptation.</title>
        <authorList>
            <person name="Sheffer M.M."/>
            <person name="Hoppe A."/>
            <person name="Krehenwinkel H."/>
            <person name="Uhl G."/>
            <person name="Kuss A.W."/>
            <person name="Jensen L."/>
            <person name="Jensen C."/>
            <person name="Gillespie R.G."/>
            <person name="Hoff K.J."/>
            <person name="Prost S."/>
        </authorList>
    </citation>
    <scope>NUCLEOTIDE SEQUENCE</scope>
</reference>
<dbReference type="Pfam" id="PF00656">
    <property type="entry name" value="Peptidase_C14"/>
    <property type="match status" value="1"/>
</dbReference>
<sequence length="688" mass="79282">MDTEQIDSVDIAVDEQLSEIFINKLSLANPVISLVDQQVSLRVEDCQKNESKEGDCHIFNYQEFISRAPRKGSEKDAKRLKHDFFNTLFAEFKIGPAAQRSYAERYPTRRIPSHNFFARLHQRLAETSSLERALRDRVRTTRTADAKQNVLQHVQGNSRTSTRSVANAVGVSHCSVWRILRAEDMHSFHVQRVQTQKPEDYVPRIAFEQCQNILWAKDRSMNIDDILTIFSESSSLKGIPKIFIIQACRGTEAELAAPMESTDSSLLTETEEYLDFLIVNSTYLDTVSFKTSDEEEDKCHGSFFINEFCHSLEQFSDTLDLFEILTDVNYRMANIFLSHNKKNIEYDEKKQMPCFFSTLRKEVKFNKKIEKFETVDTQYFEKRRKRHGSGNDRTIYPLSDFKYDIKKAKRVFFLSVVNEKIGEGVFPFRRANPFFGDKRLLVFSPKITLPLFTIDWPFIERSSNLVGARNESNAKKSSEVDCLICYIAAYSRYDSICDVKGKKISKKEVVEKFIGQQNKSFVGKPKIFIFLLRKLLENEKLPDERFCDFESSVESNVKSKYSGKGYGISTDSAGEIDKQSTDKKFDTGIESTDGGMIGENLIPVHADILEICITVTDWKHVIEPMGLLSKMLKENRSEDLLSLLTKYNFELVEKHNFFEIPTTISSSYKRSKNSFSVTSTLTKTLFWP</sequence>
<reference evidence="5" key="2">
    <citation type="submission" date="2020-06" db="EMBL/GenBank/DDBJ databases">
        <authorList>
            <person name="Sheffer M."/>
        </authorList>
    </citation>
    <scope>NUCLEOTIDE SEQUENCE</scope>
</reference>
<evidence type="ECO:0000256" key="1">
    <source>
        <dbReference type="ARBA" id="ARBA00010134"/>
    </source>
</evidence>
<gene>
    <name evidence="5" type="ORF">HNY73_000683</name>
</gene>
<feature type="domain" description="Caspase family p20" evidence="4">
    <location>
        <begin position="235"/>
        <end position="252"/>
    </location>
</feature>
<dbReference type="InterPro" id="IPR002138">
    <property type="entry name" value="Pept_C14_p10"/>
</dbReference>
<dbReference type="Proteomes" id="UP000807504">
    <property type="component" value="Unassembled WGS sequence"/>
</dbReference>
<dbReference type="EMBL" id="JABXBU010000001">
    <property type="protein sequence ID" value="KAF8796290.1"/>
    <property type="molecule type" value="Genomic_DNA"/>
</dbReference>
<proteinExistence type="inferred from homology"/>
<keyword evidence="6" id="KW-1185">Reference proteome</keyword>
<dbReference type="PROSITE" id="PS50207">
    <property type="entry name" value="CASPASE_P10"/>
    <property type="match status" value="1"/>
</dbReference>
<evidence type="ECO:0000256" key="2">
    <source>
        <dbReference type="RuleBase" id="RU003971"/>
    </source>
</evidence>
<evidence type="ECO:0000259" key="3">
    <source>
        <dbReference type="PROSITE" id="PS50207"/>
    </source>
</evidence>
<dbReference type="GO" id="GO:0004197">
    <property type="term" value="F:cysteine-type endopeptidase activity"/>
    <property type="evidence" value="ECO:0007669"/>
    <property type="project" value="InterPro"/>
</dbReference>
<evidence type="ECO:0000259" key="4">
    <source>
        <dbReference type="PROSITE" id="PS50208"/>
    </source>
</evidence>
<dbReference type="PROSITE" id="PS50208">
    <property type="entry name" value="CASPASE_P20"/>
    <property type="match status" value="1"/>
</dbReference>
<dbReference type="InterPro" id="IPR029030">
    <property type="entry name" value="Caspase-like_dom_sf"/>
</dbReference>
<dbReference type="GO" id="GO:0006508">
    <property type="term" value="P:proteolysis"/>
    <property type="evidence" value="ECO:0007669"/>
    <property type="project" value="InterPro"/>
</dbReference>
<evidence type="ECO:0000313" key="6">
    <source>
        <dbReference type="Proteomes" id="UP000807504"/>
    </source>
</evidence>
<dbReference type="PANTHER" id="PTHR10454">
    <property type="entry name" value="CASPASE"/>
    <property type="match status" value="1"/>
</dbReference>
<dbReference type="InterPro" id="IPR002398">
    <property type="entry name" value="Pept_C14"/>
</dbReference>
<dbReference type="SUPFAM" id="SSF52129">
    <property type="entry name" value="Caspase-like"/>
    <property type="match status" value="2"/>
</dbReference>